<sequence length="476" mass="53045">MNTLHGQLRTAPFIDLSENLIKARRNRRPLIALESTILTHGLPHAVAIQVAQELEQIATDHHVTPVHIAVINGRIKLGLSSNDLHHLIHSKPNHHHLHKIGRRDLPTAITQKISGGTTVSASMAIAHLAGIKVFATGGIGGVHRGASHTMDISSDLTELSKTPVAVLCTGVKSILGISHTLEYFETLGVPGISFSKAKEFPAFSSPKSGHQAPFNSTSTLKCAQTIFLASTCPEHSPLAKGFEALFKAKNSDLMEAKAAYDQKEKVTLLCKPAKDTIVELRKTIESAAPEIRENLTELTAKLAKDRAKWAKDGLDKEECLQKEEEYLKERLSQEQMALEAIHPVDRSIMDRYQRYQTQMKQEKEELDSLESETEKCKEKIKLTYDQWRPCLDKLIRNIDAKFDVAFTSDYAGIGCLGRIVVVDDPDYDKWEIEVPVSFRDNEKLVRLDPHRQSGGERSLATIMYLKSLTELSKPPF</sequence>
<evidence type="ECO:0000256" key="4">
    <source>
        <dbReference type="ARBA" id="ARBA00023239"/>
    </source>
</evidence>
<dbReference type="InterPro" id="IPR007342">
    <property type="entry name" value="PsuG"/>
</dbReference>
<reference evidence="7 8" key="1">
    <citation type="submission" date="2017-11" db="EMBL/GenBank/DDBJ databases">
        <title>De novo assembly and phasing of dikaryotic genomes from two isolates of Puccinia coronata f. sp. avenae, the causal agent of oat crown rust.</title>
        <authorList>
            <person name="Miller M.E."/>
            <person name="Zhang Y."/>
            <person name="Omidvar V."/>
            <person name="Sperschneider J."/>
            <person name="Schwessinger B."/>
            <person name="Raley C."/>
            <person name="Palmer J.M."/>
            <person name="Garnica D."/>
            <person name="Upadhyaya N."/>
            <person name="Rathjen J."/>
            <person name="Taylor J.M."/>
            <person name="Park R.F."/>
            <person name="Dodds P.N."/>
            <person name="Hirsch C.D."/>
            <person name="Kianian S.F."/>
            <person name="Figueroa M."/>
        </authorList>
    </citation>
    <scope>NUCLEOTIDE SEQUENCE [LARGE SCALE GENOMIC DNA]</scope>
    <source>
        <strain evidence="7">12NC29</strain>
    </source>
</reference>
<evidence type="ECO:0000313" key="7">
    <source>
        <dbReference type="EMBL" id="PLW08950.1"/>
    </source>
</evidence>
<name>A0A2N5S6T4_9BASI</name>
<proteinExistence type="predicted"/>
<evidence type="ECO:0000256" key="6">
    <source>
        <dbReference type="SAM" id="Coils"/>
    </source>
</evidence>
<dbReference type="GO" id="GO:0046872">
    <property type="term" value="F:metal ion binding"/>
    <property type="evidence" value="ECO:0007669"/>
    <property type="project" value="UniProtKB-KW"/>
</dbReference>
<dbReference type="STRING" id="200324.A0A2N5S6T4"/>
<dbReference type="PANTHER" id="PTHR42909:SF1">
    <property type="entry name" value="CARBOHYDRATE KINASE PFKB DOMAIN-CONTAINING PROTEIN"/>
    <property type="match status" value="1"/>
</dbReference>
<dbReference type="PANTHER" id="PTHR42909">
    <property type="entry name" value="ZGC:136858"/>
    <property type="match status" value="1"/>
</dbReference>
<evidence type="ECO:0000313" key="8">
    <source>
        <dbReference type="Proteomes" id="UP000235388"/>
    </source>
</evidence>
<evidence type="ECO:0008006" key="9">
    <source>
        <dbReference type="Google" id="ProtNLM"/>
    </source>
</evidence>
<dbReference type="GO" id="GO:0004730">
    <property type="term" value="F:pseudouridylate synthase activity"/>
    <property type="evidence" value="ECO:0007669"/>
    <property type="project" value="InterPro"/>
</dbReference>
<dbReference type="EMBL" id="PGCJ01001132">
    <property type="protein sequence ID" value="PLW08950.1"/>
    <property type="molecule type" value="Genomic_DNA"/>
</dbReference>
<dbReference type="InterPro" id="IPR027417">
    <property type="entry name" value="P-loop_NTPase"/>
</dbReference>
<evidence type="ECO:0000256" key="2">
    <source>
        <dbReference type="ARBA" id="ARBA00022801"/>
    </source>
</evidence>
<accession>A0A2N5S6T4</accession>
<keyword evidence="2" id="KW-0378">Hydrolase</keyword>
<dbReference type="Pfam" id="PF04227">
    <property type="entry name" value="Indigoidine_A"/>
    <property type="match status" value="1"/>
</dbReference>
<dbReference type="GO" id="GO:0016798">
    <property type="term" value="F:hydrolase activity, acting on glycosyl bonds"/>
    <property type="evidence" value="ECO:0007669"/>
    <property type="project" value="UniProtKB-KW"/>
</dbReference>
<dbReference type="SUPFAM" id="SSF110581">
    <property type="entry name" value="Indigoidine synthase A-like"/>
    <property type="match status" value="1"/>
</dbReference>
<keyword evidence="8" id="KW-1185">Reference proteome</keyword>
<dbReference type="InterPro" id="IPR022830">
    <property type="entry name" value="Indigdn_synthA-like"/>
</dbReference>
<keyword evidence="1" id="KW-0479">Metal-binding</keyword>
<keyword evidence="3" id="KW-0464">Manganese</keyword>
<evidence type="ECO:0000256" key="5">
    <source>
        <dbReference type="ARBA" id="ARBA00023295"/>
    </source>
</evidence>
<evidence type="ECO:0000256" key="3">
    <source>
        <dbReference type="ARBA" id="ARBA00023211"/>
    </source>
</evidence>
<dbReference type="Gene3D" id="3.40.1790.10">
    <property type="entry name" value="Indigoidine synthase domain"/>
    <property type="match status" value="1"/>
</dbReference>
<dbReference type="GO" id="GO:0005737">
    <property type="term" value="C:cytoplasm"/>
    <property type="evidence" value="ECO:0007669"/>
    <property type="project" value="TreeGrafter"/>
</dbReference>
<gene>
    <name evidence="7" type="ORF">PCANC_19346</name>
</gene>
<comment type="caution">
    <text evidence="7">The sequence shown here is derived from an EMBL/GenBank/DDBJ whole genome shotgun (WGS) entry which is preliminary data.</text>
</comment>
<protein>
    <recommendedName>
        <fullName evidence="9">Pseudouridine-5'-phosphate glycosidase</fullName>
    </recommendedName>
</protein>
<dbReference type="OrthoDB" id="198885at2759"/>
<organism evidence="7 8">
    <name type="scientific">Puccinia coronata f. sp. avenae</name>
    <dbReference type="NCBI Taxonomy" id="200324"/>
    <lineage>
        <taxon>Eukaryota</taxon>
        <taxon>Fungi</taxon>
        <taxon>Dikarya</taxon>
        <taxon>Basidiomycota</taxon>
        <taxon>Pucciniomycotina</taxon>
        <taxon>Pucciniomycetes</taxon>
        <taxon>Pucciniales</taxon>
        <taxon>Pucciniaceae</taxon>
        <taxon>Puccinia</taxon>
    </lineage>
</organism>
<evidence type="ECO:0000256" key="1">
    <source>
        <dbReference type="ARBA" id="ARBA00022723"/>
    </source>
</evidence>
<keyword evidence="6" id="KW-0175">Coiled coil</keyword>
<keyword evidence="5" id="KW-0326">Glycosidase</keyword>
<dbReference type="AlphaFoldDB" id="A0A2N5S6T4"/>
<dbReference type="SUPFAM" id="SSF52540">
    <property type="entry name" value="P-loop containing nucleoside triphosphate hydrolases"/>
    <property type="match status" value="1"/>
</dbReference>
<dbReference type="Proteomes" id="UP000235388">
    <property type="component" value="Unassembled WGS sequence"/>
</dbReference>
<keyword evidence="4" id="KW-0456">Lyase</keyword>
<dbReference type="Gene3D" id="3.40.50.300">
    <property type="entry name" value="P-loop containing nucleotide triphosphate hydrolases"/>
    <property type="match status" value="1"/>
</dbReference>
<feature type="coiled-coil region" evidence="6">
    <location>
        <begin position="352"/>
        <end position="379"/>
    </location>
</feature>